<evidence type="ECO:0000313" key="4">
    <source>
        <dbReference type="EMBL" id="MFK2874606.1"/>
    </source>
</evidence>
<keyword evidence="5" id="KW-1185">Reference proteome</keyword>
<evidence type="ECO:0000259" key="3">
    <source>
        <dbReference type="PROSITE" id="PS50076"/>
    </source>
</evidence>
<dbReference type="Proteomes" id="UP001620405">
    <property type="component" value="Unassembled WGS sequence"/>
</dbReference>
<reference evidence="4 5" key="1">
    <citation type="submission" date="2020-10" db="EMBL/GenBank/DDBJ databases">
        <title>Phylogeny of dyella-like bacteria.</title>
        <authorList>
            <person name="Fu J."/>
        </authorList>
    </citation>
    <scope>NUCLEOTIDE SEQUENCE [LARGE SCALE GENOMIC DNA]</scope>
    <source>
        <strain evidence="4 5">DHOB07</strain>
    </source>
</reference>
<dbReference type="SUPFAM" id="SSF46565">
    <property type="entry name" value="Chaperone J-domain"/>
    <property type="match status" value="1"/>
</dbReference>
<gene>
    <name evidence="4" type="ORF">ISP13_13765</name>
</gene>
<evidence type="ECO:0000256" key="2">
    <source>
        <dbReference type="SAM" id="MobiDB-lite"/>
    </source>
</evidence>
<feature type="compositionally biased region" description="Low complexity" evidence="2">
    <location>
        <begin position="137"/>
        <end position="154"/>
    </location>
</feature>
<dbReference type="RefSeq" id="WP_284396916.1">
    <property type="nucleotide sequence ID" value="NZ_BSNQ01000003.1"/>
</dbReference>
<feature type="region of interest" description="Disordered" evidence="2">
    <location>
        <begin position="133"/>
        <end position="159"/>
    </location>
</feature>
<dbReference type="CDD" id="cd06257">
    <property type="entry name" value="DnaJ"/>
    <property type="match status" value="1"/>
</dbReference>
<dbReference type="InterPro" id="IPR036869">
    <property type="entry name" value="J_dom_sf"/>
</dbReference>
<proteinExistence type="predicted"/>
<organism evidence="4 5">
    <name type="scientific">Dyella lipolytica</name>
    <dbReference type="NCBI Taxonomy" id="1867835"/>
    <lineage>
        <taxon>Bacteria</taxon>
        <taxon>Pseudomonadati</taxon>
        <taxon>Pseudomonadota</taxon>
        <taxon>Gammaproteobacteria</taxon>
        <taxon>Lysobacterales</taxon>
        <taxon>Rhodanobacteraceae</taxon>
        <taxon>Dyella</taxon>
    </lineage>
</organism>
<dbReference type="Gene3D" id="1.10.287.110">
    <property type="entry name" value="DnaJ domain"/>
    <property type="match status" value="1"/>
</dbReference>
<dbReference type="InterPro" id="IPR001623">
    <property type="entry name" value="DnaJ_domain"/>
</dbReference>
<name>A0ABW8J0F3_9GAMM</name>
<evidence type="ECO:0000313" key="5">
    <source>
        <dbReference type="Proteomes" id="UP001620405"/>
    </source>
</evidence>
<dbReference type="EMBL" id="JADIKG010000013">
    <property type="protein sequence ID" value="MFK2874606.1"/>
    <property type="molecule type" value="Genomic_DNA"/>
</dbReference>
<sequence>MSRETDFLDLYRILGLNPGCELSEFKQAYRRKIAMMHPDRIANSRLNAQATKWVQRITTQYNAAMEFHRRYGRLPGAAAPTSRAPIDSGVRAVHPPLALRGLRKQVRARLMIALAVAAVCVLLWNVGSLSQNANVASPKTSEPDTTSTSPENTPMLTLGMSPENVHAIEGDPDLIEDDRWEYGPSWVRFEHGQVVDWYSSPLHPLEVSVDTPPSPHH</sequence>
<dbReference type="Pfam" id="PF00226">
    <property type="entry name" value="DnaJ"/>
    <property type="match status" value="1"/>
</dbReference>
<protein>
    <submittedName>
        <fullName evidence="4">DnaJ domain-containing protein</fullName>
    </submittedName>
</protein>
<comment type="caution">
    <text evidence="4">The sequence shown here is derived from an EMBL/GenBank/DDBJ whole genome shotgun (WGS) entry which is preliminary data.</text>
</comment>
<feature type="domain" description="J" evidence="3">
    <location>
        <begin position="9"/>
        <end position="75"/>
    </location>
</feature>
<evidence type="ECO:0000256" key="1">
    <source>
        <dbReference type="ARBA" id="ARBA00023186"/>
    </source>
</evidence>
<keyword evidence="1" id="KW-0143">Chaperone</keyword>
<dbReference type="PROSITE" id="PS50076">
    <property type="entry name" value="DNAJ_2"/>
    <property type="match status" value="1"/>
</dbReference>
<accession>A0ABW8J0F3</accession>